<keyword evidence="3" id="KW-0479">Metal-binding</keyword>
<comment type="cofactor">
    <cofactor evidence="1">
        <name>heme</name>
        <dbReference type="ChEBI" id="CHEBI:30413"/>
    </cofactor>
</comment>
<comment type="similarity">
    <text evidence="2">Belongs to the cytochrome P450 family.</text>
</comment>
<dbReference type="HOGENOM" id="CLU_001570_14_2_1"/>
<proteinExistence type="inferred from homology"/>
<dbReference type="GeneID" id="4321120"/>
<evidence type="ECO:0000313" key="6">
    <source>
        <dbReference type="EMBL" id="EAU34328.1"/>
    </source>
</evidence>
<dbReference type="GO" id="GO:0005506">
    <property type="term" value="F:iron ion binding"/>
    <property type="evidence" value="ECO:0007669"/>
    <property type="project" value="InterPro"/>
</dbReference>
<dbReference type="Gene3D" id="1.10.630.10">
    <property type="entry name" value="Cytochrome P450"/>
    <property type="match status" value="1"/>
</dbReference>
<name>Q0CM25_ASPTN</name>
<dbReference type="OMA" id="MYVHQLH"/>
<dbReference type="AlphaFoldDB" id="Q0CM25"/>
<reference evidence="7" key="1">
    <citation type="submission" date="2005-09" db="EMBL/GenBank/DDBJ databases">
        <title>Annotation of the Aspergillus terreus NIH2624 genome.</title>
        <authorList>
            <person name="Birren B.W."/>
            <person name="Lander E.S."/>
            <person name="Galagan J.E."/>
            <person name="Nusbaum C."/>
            <person name="Devon K."/>
            <person name="Henn M."/>
            <person name="Ma L.-J."/>
            <person name="Jaffe D.B."/>
            <person name="Butler J."/>
            <person name="Alvarez P."/>
            <person name="Gnerre S."/>
            <person name="Grabherr M."/>
            <person name="Kleber M."/>
            <person name="Mauceli E.W."/>
            <person name="Brockman W."/>
            <person name="Rounsley S."/>
            <person name="Young S.K."/>
            <person name="LaButti K."/>
            <person name="Pushparaj V."/>
            <person name="DeCaprio D."/>
            <person name="Crawford M."/>
            <person name="Koehrsen M."/>
            <person name="Engels R."/>
            <person name="Montgomery P."/>
            <person name="Pearson M."/>
            <person name="Howarth C."/>
            <person name="Larson L."/>
            <person name="Luoma S."/>
            <person name="White J."/>
            <person name="Alvarado L."/>
            <person name="Kodira C.D."/>
            <person name="Zeng Q."/>
            <person name="Oleary S."/>
            <person name="Yandava C."/>
            <person name="Denning D.W."/>
            <person name="Nierman W.C."/>
            <person name="Milne T."/>
            <person name="Madden K."/>
        </authorList>
    </citation>
    <scope>NUCLEOTIDE SEQUENCE [LARGE SCALE GENOMIC DNA]</scope>
    <source>
        <strain evidence="7">NIH 2624 / FGSC A1156</strain>
    </source>
</reference>
<sequence length="341" mass="37953">MPPDKGPIVRVTPEEVDICDITAAKEIHKTGGRFLKSNFYHALAPPGTESVFSTTDPAFHSAHRRLLAMPISDSSLTGFEQVIAGKVHLAVRRMGEEMRSRGAMDVFKWWLFMATDVIGELSFGESFRMLESGQKNQYILDLEQISSLAPVRTTFPLLVQLGSLLPLPVFRRVAAAGQRLIDYAQQSIDRYARLVEGSGVSAPPPTLFMKLYNAGKDGLSTTEIRNEARTYIVAGSDTTAISLTYLVYAVCRDERVHARLVDEVAALPENFDDRMMRELPYLNWVINEALRLYTAVPFGLPRTVPAEGAEFLGYRLPGGVIVSTQSYSLHRDGEIFPEPDR</sequence>
<keyword evidence="3" id="KW-0408">Iron</keyword>
<dbReference type="SUPFAM" id="SSF48264">
    <property type="entry name" value="Cytochrome P450"/>
    <property type="match status" value="1"/>
</dbReference>
<dbReference type="eggNOG" id="KOG0157">
    <property type="taxonomic scope" value="Eukaryota"/>
</dbReference>
<dbReference type="InterPro" id="IPR036396">
    <property type="entry name" value="Cyt_P450_sf"/>
</dbReference>
<evidence type="ECO:0000256" key="2">
    <source>
        <dbReference type="ARBA" id="ARBA00010617"/>
    </source>
</evidence>
<organism evidence="6 7">
    <name type="scientific">Aspergillus terreus (strain NIH 2624 / FGSC A1156)</name>
    <dbReference type="NCBI Taxonomy" id="341663"/>
    <lineage>
        <taxon>Eukaryota</taxon>
        <taxon>Fungi</taxon>
        <taxon>Dikarya</taxon>
        <taxon>Ascomycota</taxon>
        <taxon>Pezizomycotina</taxon>
        <taxon>Eurotiomycetes</taxon>
        <taxon>Eurotiomycetidae</taxon>
        <taxon>Eurotiales</taxon>
        <taxon>Aspergillaceae</taxon>
        <taxon>Aspergillus</taxon>
        <taxon>Aspergillus subgen. Circumdati</taxon>
    </lineage>
</organism>
<accession>Q0CM25</accession>
<protein>
    <submittedName>
        <fullName evidence="6">Uncharacterized protein</fullName>
    </submittedName>
</protein>
<dbReference type="VEuPathDB" id="FungiDB:ATEG_05259"/>
<keyword evidence="3" id="KW-0349">Heme</keyword>
<dbReference type="GO" id="GO:0016705">
    <property type="term" value="F:oxidoreductase activity, acting on paired donors, with incorporation or reduction of molecular oxygen"/>
    <property type="evidence" value="ECO:0007669"/>
    <property type="project" value="InterPro"/>
</dbReference>
<dbReference type="InterPro" id="IPR001128">
    <property type="entry name" value="Cyt_P450"/>
</dbReference>
<evidence type="ECO:0000256" key="3">
    <source>
        <dbReference type="ARBA" id="ARBA00022617"/>
    </source>
</evidence>
<evidence type="ECO:0000313" key="7">
    <source>
        <dbReference type="Proteomes" id="UP000007963"/>
    </source>
</evidence>
<dbReference type="Proteomes" id="UP000007963">
    <property type="component" value="Unassembled WGS sequence"/>
</dbReference>
<evidence type="ECO:0000256" key="4">
    <source>
        <dbReference type="ARBA" id="ARBA00023002"/>
    </source>
</evidence>
<evidence type="ECO:0000256" key="5">
    <source>
        <dbReference type="ARBA" id="ARBA00023033"/>
    </source>
</evidence>
<dbReference type="RefSeq" id="XP_001214437.1">
    <property type="nucleotide sequence ID" value="XM_001214437.1"/>
</dbReference>
<dbReference type="OrthoDB" id="1470350at2759"/>
<keyword evidence="5" id="KW-0503">Monooxygenase</keyword>
<dbReference type="Pfam" id="PF00067">
    <property type="entry name" value="p450"/>
    <property type="match status" value="1"/>
</dbReference>
<dbReference type="InterPro" id="IPR050121">
    <property type="entry name" value="Cytochrome_P450_monoxygenase"/>
</dbReference>
<dbReference type="PANTHER" id="PTHR24305:SF96">
    <property type="entry name" value="CYTOCHROME P450 MONOOXYGENASE STCB-RELATED"/>
    <property type="match status" value="1"/>
</dbReference>
<dbReference type="STRING" id="341663.Q0CM25"/>
<keyword evidence="4" id="KW-0560">Oxidoreductase</keyword>
<dbReference type="EMBL" id="CH476600">
    <property type="protein sequence ID" value="EAU34328.1"/>
    <property type="molecule type" value="Genomic_DNA"/>
</dbReference>
<dbReference type="PANTHER" id="PTHR24305">
    <property type="entry name" value="CYTOCHROME P450"/>
    <property type="match status" value="1"/>
</dbReference>
<dbReference type="GO" id="GO:0004497">
    <property type="term" value="F:monooxygenase activity"/>
    <property type="evidence" value="ECO:0007669"/>
    <property type="project" value="UniProtKB-KW"/>
</dbReference>
<evidence type="ECO:0000256" key="1">
    <source>
        <dbReference type="ARBA" id="ARBA00001971"/>
    </source>
</evidence>
<gene>
    <name evidence="6" type="ORF">ATEG_05259</name>
</gene>
<dbReference type="GO" id="GO:0020037">
    <property type="term" value="F:heme binding"/>
    <property type="evidence" value="ECO:0007669"/>
    <property type="project" value="InterPro"/>
</dbReference>